<gene>
    <name evidence="1" type="ORF">QFC24_004503</name>
</gene>
<evidence type="ECO:0000313" key="1">
    <source>
        <dbReference type="EMBL" id="KAJ9121921.1"/>
    </source>
</evidence>
<name>A0ACC2XEV7_9TREE</name>
<accession>A0ACC2XEV7</accession>
<dbReference type="EMBL" id="JASBWV010000016">
    <property type="protein sequence ID" value="KAJ9121921.1"/>
    <property type="molecule type" value="Genomic_DNA"/>
</dbReference>
<evidence type="ECO:0000313" key="2">
    <source>
        <dbReference type="Proteomes" id="UP001234202"/>
    </source>
</evidence>
<proteinExistence type="predicted"/>
<organism evidence="1 2">
    <name type="scientific">Naganishia onofrii</name>
    <dbReference type="NCBI Taxonomy" id="1851511"/>
    <lineage>
        <taxon>Eukaryota</taxon>
        <taxon>Fungi</taxon>
        <taxon>Dikarya</taxon>
        <taxon>Basidiomycota</taxon>
        <taxon>Agaricomycotina</taxon>
        <taxon>Tremellomycetes</taxon>
        <taxon>Filobasidiales</taxon>
        <taxon>Filobasidiaceae</taxon>
        <taxon>Naganishia</taxon>
    </lineage>
</organism>
<dbReference type="Proteomes" id="UP001234202">
    <property type="component" value="Unassembled WGS sequence"/>
</dbReference>
<comment type="caution">
    <text evidence="1">The sequence shown here is derived from an EMBL/GenBank/DDBJ whole genome shotgun (WGS) entry which is preliminary data.</text>
</comment>
<reference evidence="1" key="1">
    <citation type="submission" date="2023-04" db="EMBL/GenBank/DDBJ databases">
        <title>Draft Genome sequencing of Naganishia species isolated from polar environments using Oxford Nanopore Technology.</title>
        <authorList>
            <person name="Leo P."/>
            <person name="Venkateswaran K."/>
        </authorList>
    </citation>
    <scope>NUCLEOTIDE SEQUENCE</scope>
    <source>
        <strain evidence="1">DBVPG 5303</strain>
    </source>
</reference>
<keyword evidence="2" id="KW-1185">Reference proteome</keyword>
<protein>
    <submittedName>
        <fullName evidence="1">Uncharacterized protein</fullName>
    </submittedName>
</protein>
<sequence>MSFNIRSNYRTMLTHLLRLPDMEMQSFYRGRYRTLCREVSNACNEMRNSSANRGEETGRAGKDAVRANRYMAQIRREIRRLESISHYLSSQQATSVPSRQGTDTTTSFTSSADRRTREERKFALKAYERMVDATYARTGKRRWEVLEALYPSSLRTPCKPAIKDQQPNQRTQPRIPPSPPAIPAYLKPLEKTVNLTVQAHREKKLKEIYGSEAYKEAIAVRREWKRWSKFMKGVMVPLPDALLQNVQGMAYDPSTGGSLLRLIRYESSYMDDTSFQKPDVPSATSTTPTSAMLTIPRPIRRIHQRMIASVPVLPVLQEVGSPLVARGKGKAAAVTGTKGWVPPPASEDDLRWIPEATSV</sequence>